<dbReference type="SUPFAM" id="SSF53041">
    <property type="entry name" value="Resolvase-like"/>
    <property type="match status" value="1"/>
</dbReference>
<dbReference type="SMART" id="SM00857">
    <property type="entry name" value="Resolvase"/>
    <property type="match status" value="1"/>
</dbReference>
<dbReference type="Gene3D" id="3.90.1750.20">
    <property type="entry name" value="Putative Large Serine Recombinase, Chain B, Domain 2"/>
    <property type="match status" value="1"/>
</dbReference>
<dbReference type="PANTHER" id="PTHR30461">
    <property type="entry name" value="DNA-INVERTASE FROM LAMBDOID PROPHAGE"/>
    <property type="match status" value="1"/>
</dbReference>
<dbReference type="Gene3D" id="3.40.50.1390">
    <property type="entry name" value="Resolvase, N-terminal catalytic domain"/>
    <property type="match status" value="1"/>
</dbReference>
<evidence type="ECO:0000259" key="1">
    <source>
        <dbReference type="PROSITE" id="PS51736"/>
    </source>
</evidence>
<comment type="caution">
    <text evidence="3">The sequence shown here is derived from an EMBL/GenBank/DDBJ whole genome shotgun (WGS) entry which is preliminary data.</text>
</comment>
<dbReference type="RefSeq" id="WP_160560367.1">
    <property type="nucleotide sequence ID" value="NZ_QZDT01000017.1"/>
</dbReference>
<dbReference type="PROSITE" id="PS51737">
    <property type="entry name" value="RECOMBINASE_DNA_BIND"/>
    <property type="match status" value="1"/>
</dbReference>
<dbReference type="OrthoDB" id="9781670at2"/>
<feature type="domain" description="Recombinase" evidence="2">
    <location>
        <begin position="163"/>
        <end position="259"/>
    </location>
</feature>
<dbReference type="InterPro" id="IPR025827">
    <property type="entry name" value="Zn_ribbon_recom_dom"/>
</dbReference>
<evidence type="ECO:0000313" key="3">
    <source>
        <dbReference type="EMBL" id="NBJ93239.1"/>
    </source>
</evidence>
<dbReference type="GO" id="GO:0003677">
    <property type="term" value="F:DNA binding"/>
    <property type="evidence" value="ECO:0007669"/>
    <property type="project" value="InterPro"/>
</dbReference>
<dbReference type="CDD" id="cd00338">
    <property type="entry name" value="Ser_Recombinase"/>
    <property type="match status" value="1"/>
</dbReference>
<dbReference type="Pfam" id="PF13408">
    <property type="entry name" value="Zn_ribbon_recom"/>
    <property type="match status" value="1"/>
</dbReference>
<dbReference type="GO" id="GO:0000150">
    <property type="term" value="F:DNA strand exchange activity"/>
    <property type="evidence" value="ECO:0007669"/>
    <property type="project" value="InterPro"/>
</dbReference>
<keyword evidence="4" id="KW-1185">Reference proteome</keyword>
<accession>A0A9X5BGF2</accession>
<reference evidence="3" key="1">
    <citation type="submission" date="2018-09" db="EMBL/GenBank/DDBJ databases">
        <title>Murine metabolic-syndrome-specific gut microbial biobank.</title>
        <authorList>
            <person name="Liu C."/>
        </authorList>
    </citation>
    <scope>NUCLEOTIDE SEQUENCE</scope>
    <source>
        <strain evidence="3">D42-62</strain>
    </source>
</reference>
<sequence length="462" mass="53848">MKKIRCALYDRVSTDMQVRDGLSLDAQRQALTSYATSHGYEIVDYYSDEGITARKKMQNRKELLRLLSDVKADKIDLILVTKLDRWFRNIKDYHNTQAILEQHNCNWKTIFEEYDTSTANGRFAINIMLSVNENECDRDSDRIREVFAYKRRNGEILSGAHVSFGYKVKDKMFVKDETVSHIVEDFFNHFFTFYSKRKTVNYIMEKYGDLSPAETTLMYMFKNPVYYGHAYGKDNFCESYITKEQFQKIKEMGNLKVYAGNNAPYIFSGLIKCPICGHNFAGYQHKTKRPSGKVYISPVYHCKQKQRSKLLCSGGINIYESTVEKFMLANVETKLAELSNLQMEFRLKVQADTGKDPQLEINKLKSERSRLNILFQKGRISEEYYDSQYDVLSEKIKVCESTLDIATGRSIEPILCAFTGNWKEAYLALDKEHKQAFWHDKIESIHINPDTHKLCGFNFLCK</sequence>
<feature type="domain" description="Resolvase/invertase-type recombinase catalytic" evidence="1">
    <location>
        <begin position="5"/>
        <end position="154"/>
    </location>
</feature>
<evidence type="ECO:0008006" key="5">
    <source>
        <dbReference type="Google" id="ProtNLM"/>
    </source>
</evidence>
<evidence type="ECO:0000259" key="2">
    <source>
        <dbReference type="PROSITE" id="PS51737"/>
    </source>
</evidence>
<protein>
    <recommendedName>
        <fullName evidence="5">Recombinase family protein</fullName>
    </recommendedName>
</protein>
<proteinExistence type="predicted"/>
<name>A0A9X5BGF2_9FIRM</name>
<dbReference type="Proteomes" id="UP001154420">
    <property type="component" value="Unassembled WGS sequence"/>
</dbReference>
<dbReference type="InterPro" id="IPR006119">
    <property type="entry name" value="Resolv_N"/>
</dbReference>
<dbReference type="EMBL" id="QZDT01000017">
    <property type="protein sequence ID" value="NBJ93239.1"/>
    <property type="molecule type" value="Genomic_DNA"/>
</dbReference>
<dbReference type="InterPro" id="IPR036162">
    <property type="entry name" value="Resolvase-like_N_sf"/>
</dbReference>
<dbReference type="AlphaFoldDB" id="A0A9X5BGF2"/>
<dbReference type="InterPro" id="IPR038109">
    <property type="entry name" value="DNA_bind_recomb_sf"/>
</dbReference>
<dbReference type="PROSITE" id="PS51736">
    <property type="entry name" value="RECOMBINASES_3"/>
    <property type="match status" value="1"/>
</dbReference>
<evidence type="ECO:0000313" key="4">
    <source>
        <dbReference type="Proteomes" id="UP001154420"/>
    </source>
</evidence>
<organism evidence="3 4">
    <name type="scientific">Parablautia muri</name>
    <dbReference type="NCBI Taxonomy" id="2320879"/>
    <lineage>
        <taxon>Bacteria</taxon>
        <taxon>Bacillati</taxon>
        <taxon>Bacillota</taxon>
        <taxon>Clostridia</taxon>
        <taxon>Lachnospirales</taxon>
        <taxon>Lachnospiraceae</taxon>
        <taxon>Parablautia</taxon>
    </lineage>
</organism>
<dbReference type="PANTHER" id="PTHR30461:SF23">
    <property type="entry name" value="DNA RECOMBINASE-RELATED"/>
    <property type="match status" value="1"/>
</dbReference>
<dbReference type="InterPro" id="IPR050639">
    <property type="entry name" value="SSR_resolvase"/>
</dbReference>
<dbReference type="Pfam" id="PF00239">
    <property type="entry name" value="Resolvase"/>
    <property type="match status" value="1"/>
</dbReference>
<dbReference type="InterPro" id="IPR011109">
    <property type="entry name" value="DNA_bind_recombinase_dom"/>
</dbReference>
<gene>
    <name evidence="3" type="ORF">D5281_11690</name>
</gene>